<dbReference type="InterPro" id="IPR052721">
    <property type="entry name" value="ET_Amicyanin"/>
</dbReference>
<comment type="subcellular location">
    <subcellularLocation>
        <location evidence="2">Periplasm</location>
    </subcellularLocation>
</comment>
<dbReference type="PRINTS" id="PR00155">
    <property type="entry name" value="AMICYANIN"/>
</dbReference>
<feature type="signal peptide" evidence="8">
    <location>
        <begin position="1"/>
        <end position="33"/>
    </location>
</feature>
<dbReference type="InterPro" id="IPR000923">
    <property type="entry name" value="BlueCu_1"/>
</dbReference>
<reference evidence="10 11" key="1">
    <citation type="submission" date="2024-04" db="EMBL/GenBank/DDBJ databases">
        <authorList>
            <person name="Cremers G."/>
        </authorList>
    </citation>
    <scope>NUCLEOTIDE SEQUENCE [LARGE SCALE GENOMIC DNA]</scope>
    <source>
        <strain evidence="10">MeCH1-AG</strain>
    </source>
</reference>
<evidence type="ECO:0000259" key="9">
    <source>
        <dbReference type="Pfam" id="PF00127"/>
    </source>
</evidence>
<dbReference type="InterPro" id="IPR015919">
    <property type="entry name" value="Cadherin-like_sf"/>
</dbReference>
<evidence type="ECO:0000256" key="7">
    <source>
        <dbReference type="ARBA" id="ARBA00023008"/>
    </source>
</evidence>
<evidence type="ECO:0000256" key="1">
    <source>
        <dbReference type="ARBA" id="ARBA00001935"/>
    </source>
</evidence>
<keyword evidence="7" id="KW-0186">Copper</keyword>
<keyword evidence="8" id="KW-0732">Signal</keyword>
<keyword evidence="5" id="KW-0574">Periplasm</keyword>
<dbReference type="Proteomes" id="UP001497493">
    <property type="component" value="Chromosome"/>
</dbReference>
<evidence type="ECO:0000256" key="2">
    <source>
        <dbReference type="ARBA" id="ARBA00004418"/>
    </source>
</evidence>
<evidence type="ECO:0000256" key="4">
    <source>
        <dbReference type="ARBA" id="ARBA00022723"/>
    </source>
</evidence>
<keyword evidence="4" id="KW-0479">Metal-binding</keyword>
<evidence type="ECO:0000256" key="5">
    <source>
        <dbReference type="ARBA" id="ARBA00022764"/>
    </source>
</evidence>
<organism evidence="10 11">
    <name type="scientific">Candidatus Methylocalor cossyra</name>
    <dbReference type="NCBI Taxonomy" id="3108543"/>
    <lineage>
        <taxon>Bacteria</taxon>
        <taxon>Pseudomonadati</taxon>
        <taxon>Pseudomonadota</taxon>
        <taxon>Gammaproteobacteria</taxon>
        <taxon>Methylococcales</taxon>
        <taxon>Methylococcaceae</taxon>
        <taxon>Candidatus Methylocalor</taxon>
    </lineage>
</organism>
<gene>
    <name evidence="10" type="ORF">MECH1_V1_2141</name>
</gene>
<feature type="domain" description="Blue (type 1) copper" evidence="9">
    <location>
        <begin position="36"/>
        <end position="120"/>
    </location>
</feature>
<accession>A0ABP1C9K6</accession>
<comment type="cofactor">
    <cofactor evidence="1">
        <name>Cu cation</name>
        <dbReference type="ChEBI" id="CHEBI:23378"/>
    </cofactor>
</comment>
<evidence type="ECO:0000256" key="8">
    <source>
        <dbReference type="SAM" id="SignalP"/>
    </source>
</evidence>
<dbReference type="InterPro" id="IPR013783">
    <property type="entry name" value="Ig-like_fold"/>
</dbReference>
<dbReference type="Gene3D" id="2.60.40.420">
    <property type="entry name" value="Cupredoxins - blue copper proteins"/>
    <property type="match status" value="1"/>
</dbReference>
<dbReference type="RefSeq" id="WP_348757462.1">
    <property type="nucleotide sequence ID" value="NZ_OZ026884.1"/>
</dbReference>
<keyword evidence="3" id="KW-0813">Transport</keyword>
<keyword evidence="6" id="KW-0249">Electron transport</keyword>
<evidence type="ECO:0000313" key="11">
    <source>
        <dbReference type="Proteomes" id="UP001497493"/>
    </source>
</evidence>
<keyword evidence="11" id="KW-1185">Reference proteome</keyword>
<evidence type="ECO:0000313" key="10">
    <source>
        <dbReference type="EMBL" id="CAL1240917.1"/>
    </source>
</evidence>
<dbReference type="InterPro" id="IPR008972">
    <property type="entry name" value="Cupredoxin"/>
</dbReference>
<dbReference type="PANTHER" id="PTHR36507:SF1">
    <property type="entry name" value="BLL1555 PROTEIN"/>
    <property type="match status" value="1"/>
</dbReference>
<dbReference type="SUPFAM" id="SSF49313">
    <property type="entry name" value="Cadherin-like"/>
    <property type="match status" value="1"/>
</dbReference>
<proteinExistence type="predicted"/>
<dbReference type="InterPro" id="IPR002386">
    <property type="entry name" value="Amicyanin/Pseudoazurin"/>
</dbReference>
<evidence type="ECO:0000256" key="6">
    <source>
        <dbReference type="ARBA" id="ARBA00022982"/>
    </source>
</evidence>
<sequence length="339" mass="35355">MVIAPPKRLHTLVRSLPVLAASPWGLVAPNAPAATVEVTVRNFQFDPPAVTVRPGDTVRWNFATGGHTVTMGTCGRPSGMFDSGLVPAGGTASFTFTRAGTFPYICQPHCSIGMTGTVTVAGGASPGAGGKPPVLKLTVTGQRKPVHKIQEGETIAIKAVGFDRDGDPVTLDASGLPPGAQWTPASGKRAEGTFTWTPGPGAAAAQPVVTIVFSATDNPANGSAPLTTTQTVTLAVGQNAAPQLEPIQPPEVRVGKRLRLTVRAFDPDGDRLRFFAEGLPQGAKLKRMARVRGAWTAALIWRPTADQAGQSFPVTVTVQDDAPNPAQDSRELVLTVLPR</sequence>
<protein>
    <recommendedName>
        <fullName evidence="9">Blue (type 1) copper domain-containing protein</fullName>
    </recommendedName>
</protein>
<dbReference type="SUPFAM" id="SSF49503">
    <property type="entry name" value="Cupredoxins"/>
    <property type="match status" value="1"/>
</dbReference>
<evidence type="ECO:0000256" key="3">
    <source>
        <dbReference type="ARBA" id="ARBA00022448"/>
    </source>
</evidence>
<dbReference type="Pfam" id="PF00127">
    <property type="entry name" value="Copper-bind"/>
    <property type="match status" value="1"/>
</dbReference>
<dbReference type="PANTHER" id="PTHR36507">
    <property type="entry name" value="BLL1555 PROTEIN"/>
    <property type="match status" value="1"/>
</dbReference>
<dbReference type="Gene3D" id="2.60.40.10">
    <property type="entry name" value="Immunoglobulins"/>
    <property type="match status" value="2"/>
</dbReference>
<feature type="chain" id="PRO_5046260971" description="Blue (type 1) copper domain-containing protein" evidence="8">
    <location>
        <begin position="34"/>
        <end position="339"/>
    </location>
</feature>
<name>A0ABP1C9K6_9GAMM</name>
<dbReference type="EMBL" id="OZ026884">
    <property type="protein sequence ID" value="CAL1240917.1"/>
    <property type="molecule type" value="Genomic_DNA"/>
</dbReference>